<keyword evidence="5" id="KW-1185">Reference proteome</keyword>
<dbReference type="Gene3D" id="1.25.10.10">
    <property type="entry name" value="Leucine-rich Repeat Variant"/>
    <property type="match status" value="1"/>
</dbReference>
<comment type="similarity">
    <text evidence="1">Belongs to the IFRD family.</text>
</comment>
<dbReference type="EMBL" id="PDNA01000120">
    <property type="protein sequence ID" value="PGH12259.1"/>
    <property type="molecule type" value="Genomic_DNA"/>
</dbReference>
<protein>
    <recommendedName>
        <fullName evidence="3">Interferon-related developmental regulator N-terminal domain-containing protein</fullName>
    </recommendedName>
</protein>
<feature type="region of interest" description="Disordered" evidence="2">
    <location>
        <begin position="1"/>
        <end position="64"/>
    </location>
</feature>
<dbReference type="AlphaFoldDB" id="A0A2B7XTG7"/>
<evidence type="ECO:0000259" key="3">
    <source>
        <dbReference type="Pfam" id="PF05004"/>
    </source>
</evidence>
<reference evidence="4 5" key="1">
    <citation type="submission" date="2017-10" db="EMBL/GenBank/DDBJ databases">
        <title>Comparative genomics in systemic dimorphic fungi from Ajellomycetaceae.</title>
        <authorList>
            <person name="Munoz J.F."/>
            <person name="Mcewen J.G."/>
            <person name="Clay O.K."/>
            <person name="Cuomo C.A."/>
        </authorList>
    </citation>
    <scope>NUCLEOTIDE SEQUENCE [LARGE SCALE GENOMIC DNA]</scope>
    <source>
        <strain evidence="4 5">UAMH7299</strain>
    </source>
</reference>
<dbReference type="InterPro" id="IPR007701">
    <property type="entry name" value="Interferon-rel_develop_reg_N"/>
</dbReference>
<evidence type="ECO:0000256" key="1">
    <source>
        <dbReference type="ARBA" id="ARBA00008828"/>
    </source>
</evidence>
<feature type="compositionally biased region" description="Basic residues" evidence="2">
    <location>
        <begin position="473"/>
        <end position="482"/>
    </location>
</feature>
<name>A0A2B7XTG7_POLH7</name>
<dbReference type="STRING" id="1447883.A0A2B7XTG7"/>
<dbReference type="PANTHER" id="PTHR12354">
    <property type="entry name" value="INTERFERON-RELATED DEVELOPMENTAL REGULATOR"/>
    <property type="match status" value="1"/>
</dbReference>
<dbReference type="PANTHER" id="PTHR12354:SF1">
    <property type="entry name" value="INTERFERON-RELATED DEVELOPMENTAL REGULATOR 1"/>
    <property type="match status" value="1"/>
</dbReference>
<dbReference type="InterPro" id="IPR039777">
    <property type="entry name" value="IFRD"/>
</dbReference>
<dbReference type="InterPro" id="IPR011989">
    <property type="entry name" value="ARM-like"/>
</dbReference>
<dbReference type="InterPro" id="IPR016024">
    <property type="entry name" value="ARM-type_fold"/>
</dbReference>
<dbReference type="Proteomes" id="UP000224634">
    <property type="component" value="Unassembled WGS sequence"/>
</dbReference>
<feature type="domain" description="Interferon-related developmental regulator N-terminal" evidence="3">
    <location>
        <begin position="70"/>
        <end position="385"/>
    </location>
</feature>
<feature type="region of interest" description="Disordered" evidence="2">
    <location>
        <begin position="297"/>
        <end position="331"/>
    </location>
</feature>
<feature type="compositionally biased region" description="Basic and acidic residues" evidence="2">
    <location>
        <begin position="1"/>
        <end position="13"/>
    </location>
</feature>
<feature type="compositionally biased region" description="Acidic residues" evidence="2">
    <location>
        <begin position="304"/>
        <end position="318"/>
    </location>
</feature>
<evidence type="ECO:0000313" key="5">
    <source>
        <dbReference type="Proteomes" id="UP000224634"/>
    </source>
</evidence>
<feature type="compositionally biased region" description="Low complexity" evidence="2">
    <location>
        <begin position="26"/>
        <end position="47"/>
    </location>
</feature>
<dbReference type="SUPFAM" id="SSF48371">
    <property type="entry name" value="ARM repeat"/>
    <property type="match status" value="1"/>
</dbReference>
<comment type="caution">
    <text evidence="4">The sequence shown here is derived from an EMBL/GenBank/DDBJ whole genome shotgun (WGS) entry which is preliminary data.</text>
</comment>
<dbReference type="Pfam" id="PF05004">
    <property type="entry name" value="IFRD"/>
    <property type="match status" value="1"/>
</dbReference>
<evidence type="ECO:0000256" key="2">
    <source>
        <dbReference type="SAM" id="MobiDB-lite"/>
    </source>
</evidence>
<proteinExistence type="inferred from homology"/>
<evidence type="ECO:0000313" key="4">
    <source>
        <dbReference type="EMBL" id="PGH12259.1"/>
    </source>
</evidence>
<sequence>MHDLRRQALESKKTVSRKQQSRDASRASSRAQSAQNSPQSSRNASRNVSRHPSDDEDTQSDTTAWSSASLDDFFAGETEEETPLEQAQIELKDLITEITDRKRSSVQGREIALGTYIRILSSHNMEEGIDGHVNDLLAAFAKSIKLESSEKETTLALKAVALTAVTTSGDTVYDLMQSLVRRTATDSTSLPVKAAAIHCLGAISFFSGVDDEGLLEQMTFLLEIISSDGHYIDAPDDAAAVTAALEEWGFLATEVDDLEADSADAIEAFTDQLESSDAGVQIAAGENIALCYEKSYSPQREGESLPDDDEDEIEDNFTGEEPYSTISDDEDDDGARLIKRYDAYHNTRHIMNVVDSLAHVSGRHINRKSKRSLHSNFSSILNTIENPRRGPQYSKAIDSETHQHYGSRKTVKIQDNTYMRLDRWWKWLRLAGLRRVLGGGFVLHYFEGNRAVLDCLPVMVTQFNSGGSGRANKPSRKGRRRKATELLG</sequence>
<feature type="region of interest" description="Disordered" evidence="2">
    <location>
        <begin position="466"/>
        <end position="488"/>
    </location>
</feature>
<dbReference type="OrthoDB" id="18978at2759"/>
<accession>A0A2B7XTG7</accession>
<gene>
    <name evidence="4" type="ORF">AJ80_06773</name>
</gene>
<organism evidence="4 5">
    <name type="scientific">Polytolypa hystricis (strain UAMH7299)</name>
    <dbReference type="NCBI Taxonomy" id="1447883"/>
    <lineage>
        <taxon>Eukaryota</taxon>
        <taxon>Fungi</taxon>
        <taxon>Dikarya</taxon>
        <taxon>Ascomycota</taxon>
        <taxon>Pezizomycotina</taxon>
        <taxon>Eurotiomycetes</taxon>
        <taxon>Eurotiomycetidae</taxon>
        <taxon>Onygenales</taxon>
        <taxon>Onygenales incertae sedis</taxon>
        <taxon>Polytolypa</taxon>
    </lineage>
</organism>